<dbReference type="AlphaFoldDB" id="A0A9D4TV78"/>
<comment type="catalytic activity">
    <reaction evidence="4">
        <text>L-tyrosyl-[protein] + 3'-phosphoadenylyl sulfate = O-sulfo-L-tyrosine-[protein] + adenosine 3',5'-bisphosphate + H(+)</text>
        <dbReference type="Rhea" id="RHEA:16801"/>
        <dbReference type="Rhea" id="RHEA-COMP:10136"/>
        <dbReference type="Rhea" id="RHEA-COMP:11688"/>
        <dbReference type="ChEBI" id="CHEBI:15378"/>
        <dbReference type="ChEBI" id="CHEBI:46858"/>
        <dbReference type="ChEBI" id="CHEBI:58339"/>
        <dbReference type="ChEBI" id="CHEBI:58343"/>
        <dbReference type="ChEBI" id="CHEBI:65286"/>
        <dbReference type="EC" id="2.8.2.20"/>
    </reaction>
</comment>
<feature type="chain" id="PRO_5039262682" description="protein-tyrosine sulfotransferase" evidence="6">
    <location>
        <begin position="19"/>
        <end position="740"/>
    </location>
</feature>
<keyword evidence="3" id="KW-0808">Transferase</keyword>
<dbReference type="Gene3D" id="3.40.50.300">
    <property type="entry name" value="P-loop containing nucleotide triphosphate hydrolases"/>
    <property type="match status" value="1"/>
</dbReference>
<accession>A0A9D4TV78</accession>
<dbReference type="InterPro" id="IPR026634">
    <property type="entry name" value="TPST-like"/>
</dbReference>
<keyword evidence="6" id="KW-0732">Signal</keyword>
<evidence type="ECO:0000256" key="4">
    <source>
        <dbReference type="ARBA" id="ARBA00048460"/>
    </source>
</evidence>
<dbReference type="GO" id="GO:0005794">
    <property type="term" value="C:Golgi apparatus"/>
    <property type="evidence" value="ECO:0007669"/>
    <property type="project" value="TreeGrafter"/>
</dbReference>
<gene>
    <name evidence="7" type="ORF">D9Q98_001790</name>
</gene>
<dbReference type="SUPFAM" id="SSF52540">
    <property type="entry name" value="P-loop containing nucleoside triphosphate hydrolases"/>
    <property type="match status" value="1"/>
</dbReference>
<evidence type="ECO:0000256" key="2">
    <source>
        <dbReference type="ARBA" id="ARBA00013262"/>
    </source>
</evidence>
<proteinExistence type="inferred from homology"/>
<feature type="compositionally biased region" description="Gly residues" evidence="5">
    <location>
        <begin position="418"/>
        <end position="445"/>
    </location>
</feature>
<feature type="signal peptide" evidence="6">
    <location>
        <begin position="1"/>
        <end position="18"/>
    </location>
</feature>
<keyword evidence="8" id="KW-1185">Reference proteome</keyword>
<sequence length="740" mass="78453">MRHSLLVLLALAACGAAAETPVGGGAASPSAAAPSGDKKAAALPPHQRLQRLVTQAQHGANANQTVAMVRLAKEMVKGVVKKAESSLPAERTAISMLDCLTRAAATATAVPVHRGQLLVEHAKLLNALGRVDKAREMAEAATQVFESELKAWAANPEAGTPSVGPTSKAREHAAAALGSLLDVAALWRQLGREDEANALLEGALRAAPLIPSTPNFLRGLAQLSQLSEQQLDAALKCAVHLEREIGYTGAATIAATQQAESAPAAAATDAQAEPGAAAAAAAVSVNSCAWMKIKRAEVNDTKPVDAVPDMHRLYYALHRGLHARKRYGAAWQALARAKVLHYSKHTYKQKDFQEMVDDVEQLFPSPLKFVQAVAPEQPQEEQQANGEAVELPPAQGGSGAQQAVAGAAGSSQQPNGAADGGDSAGAAGQGLGAGTGGSSGRGYGDGEGEEMIPIFVMGLPRSGSTLAEQILSSHPQVYGAGEHSSLRSVTGKLQALIKGNGTVTRAQLDGFRRTYLAGMRSKIPPESRSSRWLVDKALSNAWLVGHIALMMPNACLVHAVRHPADAALSAFQQSFFPDKVPWSFNLTNVASHVRAHHRLMALWDRVLPGRVLHLHYAHMVQDQEATTRKLVEHCRLPWDPAFLRFYENERSVQTASQLQVKKPIYSSSLRKWPAYTQGLAPLLVELKDTILAYEAAAGLPLSDGILDQVQRELIEQQQQEQAAAAAAAEAQAAATSKEEL</sequence>
<evidence type="ECO:0000313" key="7">
    <source>
        <dbReference type="EMBL" id="KAI3435732.1"/>
    </source>
</evidence>
<organism evidence="7 8">
    <name type="scientific">Chlorella vulgaris</name>
    <name type="common">Green alga</name>
    <dbReference type="NCBI Taxonomy" id="3077"/>
    <lineage>
        <taxon>Eukaryota</taxon>
        <taxon>Viridiplantae</taxon>
        <taxon>Chlorophyta</taxon>
        <taxon>core chlorophytes</taxon>
        <taxon>Trebouxiophyceae</taxon>
        <taxon>Chlorellales</taxon>
        <taxon>Chlorellaceae</taxon>
        <taxon>Chlorella clade</taxon>
        <taxon>Chlorella</taxon>
    </lineage>
</organism>
<evidence type="ECO:0000256" key="6">
    <source>
        <dbReference type="SAM" id="SignalP"/>
    </source>
</evidence>
<dbReference type="Pfam" id="PF13469">
    <property type="entry name" value="Sulfotransfer_3"/>
    <property type="match status" value="1"/>
</dbReference>
<evidence type="ECO:0000256" key="1">
    <source>
        <dbReference type="ARBA" id="ARBA00009988"/>
    </source>
</evidence>
<dbReference type="EMBL" id="SIDB01000002">
    <property type="protein sequence ID" value="KAI3435732.1"/>
    <property type="molecule type" value="Genomic_DNA"/>
</dbReference>
<feature type="region of interest" description="Disordered" evidence="5">
    <location>
        <begin position="374"/>
        <end position="446"/>
    </location>
</feature>
<dbReference type="Proteomes" id="UP001055712">
    <property type="component" value="Unassembled WGS sequence"/>
</dbReference>
<reference evidence="7" key="2">
    <citation type="submission" date="2020-11" db="EMBL/GenBank/DDBJ databases">
        <authorList>
            <person name="Cecchin M."/>
            <person name="Marcolungo L."/>
            <person name="Rossato M."/>
            <person name="Girolomoni L."/>
            <person name="Cosentino E."/>
            <person name="Cuine S."/>
            <person name="Li-Beisson Y."/>
            <person name="Delledonne M."/>
            <person name="Ballottari M."/>
        </authorList>
    </citation>
    <scope>NUCLEOTIDE SEQUENCE</scope>
    <source>
        <strain evidence="7">211/11P</strain>
        <tissue evidence="7">Whole cell</tissue>
    </source>
</reference>
<dbReference type="InterPro" id="IPR027417">
    <property type="entry name" value="P-loop_NTPase"/>
</dbReference>
<comment type="similarity">
    <text evidence="1">Belongs to the protein sulfotransferase family.</text>
</comment>
<reference evidence="7" key="1">
    <citation type="journal article" date="2019" name="Plant J.">
        <title>Chlorella vulgaris genome assembly and annotation reveals the molecular basis for metabolic acclimation to high light conditions.</title>
        <authorList>
            <person name="Cecchin M."/>
            <person name="Marcolungo L."/>
            <person name="Rossato M."/>
            <person name="Girolomoni L."/>
            <person name="Cosentino E."/>
            <person name="Cuine S."/>
            <person name="Li-Beisson Y."/>
            <person name="Delledonne M."/>
            <person name="Ballottari M."/>
        </authorList>
    </citation>
    <scope>NUCLEOTIDE SEQUENCE</scope>
    <source>
        <strain evidence="7">211/11P</strain>
    </source>
</reference>
<feature type="region of interest" description="Disordered" evidence="5">
    <location>
        <begin position="23"/>
        <end position="43"/>
    </location>
</feature>
<feature type="compositionally biased region" description="Low complexity" evidence="5">
    <location>
        <begin position="400"/>
        <end position="417"/>
    </location>
</feature>
<dbReference type="PANTHER" id="PTHR12788:SF10">
    <property type="entry name" value="PROTEIN-TYROSINE SULFOTRANSFERASE"/>
    <property type="match status" value="1"/>
</dbReference>
<evidence type="ECO:0000313" key="8">
    <source>
        <dbReference type="Proteomes" id="UP001055712"/>
    </source>
</evidence>
<dbReference type="EC" id="2.8.2.20" evidence="2"/>
<protein>
    <recommendedName>
        <fullName evidence="2">protein-tyrosine sulfotransferase</fullName>
        <ecNumber evidence="2">2.8.2.20</ecNumber>
    </recommendedName>
</protein>
<dbReference type="PANTHER" id="PTHR12788">
    <property type="entry name" value="PROTEIN-TYROSINE SULFOTRANSFERASE 2"/>
    <property type="match status" value="1"/>
</dbReference>
<dbReference type="GO" id="GO:0008476">
    <property type="term" value="F:protein-tyrosine sulfotransferase activity"/>
    <property type="evidence" value="ECO:0007669"/>
    <property type="project" value="UniProtKB-EC"/>
</dbReference>
<name>A0A9D4TV78_CHLVU</name>
<evidence type="ECO:0000256" key="5">
    <source>
        <dbReference type="SAM" id="MobiDB-lite"/>
    </source>
</evidence>
<feature type="compositionally biased region" description="Low complexity" evidence="5">
    <location>
        <begin position="374"/>
        <end position="384"/>
    </location>
</feature>
<evidence type="ECO:0000256" key="3">
    <source>
        <dbReference type="ARBA" id="ARBA00022679"/>
    </source>
</evidence>
<dbReference type="OrthoDB" id="512956at2759"/>
<comment type="caution">
    <text evidence="7">The sequence shown here is derived from an EMBL/GenBank/DDBJ whole genome shotgun (WGS) entry which is preliminary data.</text>
</comment>